<dbReference type="EMBL" id="JAANIT010001053">
    <property type="protein sequence ID" value="KAG1542544.1"/>
    <property type="molecule type" value="Genomic_DNA"/>
</dbReference>
<dbReference type="AlphaFoldDB" id="A0A9P6Y9D2"/>
<protein>
    <submittedName>
        <fullName evidence="1">Uncharacterized protein</fullName>
    </submittedName>
</protein>
<proteinExistence type="predicted"/>
<evidence type="ECO:0000313" key="2">
    <source>
        <dbReference type="Proteomes" id="UP000717996"/>
    </source>
</evidence>
<organism evidence="1 2">
    <name type="scientific">Rhizopus oryzae</name>
    <name type="common">Mucormycosis agent</name>
    <name type="synonym">Rhizopus arrhizus var. delemar</name>
    <dbReference type="NCBI Taxonomy" id="64495"/>
    <lineage>
        <taxon>Eukaryota</taxon>
        <taxon>Fungi</taxon>
        <taxon>Fungi incertae sedis</taxon>
        <taxon>Mucoromycota</taxon>
        <taxon>Mucoromycotina</taxon>
        <taxon>Mucoromycetes</taxon>
        <taxon>Mucorales</taxon>
        <taxon>Mucorineae</taxon>
        <taxon>Rhizopodaceae</taxon>
        <taxon>Rhizopus</taxon>
    </lineage>
</organism>
<dbReference type="OrthoDB" id="2206789at2759"/>
<dbReference type="Proteomes" id="UP000717996">
    <property type="component" value="Unassembled WGS sequence"/>
</dbReference>
<evidence type="ECO:0000313" key="1">
    <source>
        <dbReference type="EMBL" id="KAG1542544.1"/>
    </source>
</evidence>
<name>A0A9P6Y9D2_RHIOR</name>
<accession>A0A9P6Y9D2</accession>
<comment type="caution">
    <text evidence="1">The sequence shown here is derived from an EMBL/GenBank/DDBJ whole genome shotgun (WGS) entry which is preliminary data.</text>
</comment>
<reference evidence="1" key="1">
    <citation type="journal article" date="2020" name="Microb. Genom.">
        <title>Genetic diversity of clinical and environmental Mucorales isolates obtained from an investigation of mucormycosis cases among solid organ transplant recipients.</title>
        <authorList>
            <person name="Nguyen M.H."/>
            <person name="Kaul D."/>
            <person name="Muto C."/>
            <person name="Cheng S.J."/>
            <person name="Richter R.A."/>
            <person name="Bruno V.M."/>
            <person name="Liu G."/>
            <person name="Beyhan S."/>
            <person name="Sundermann A.J."/>
            <person name="Mounaud S."/>
            <person name="Pasculle A.W."/>
            <person name="Nierman W.C."/>
            <person name="Driscoll E."/>
            <person name="Cumbie R."/>
            <person name="Clancy C.J."/>
            <person name="Dupont C.L."/>
        </authorList>
    </citation>
    <scope>NUCLEOTIDE SEQUENCE</scope>
    <source>
        <strain evidence="1">GL16</strain>
    </source>
</reference>
<gene>
    <name evidence="1" type="ORF">G6F51_007207</name>
</gene>
<sequence>MTFKNLILTNGPSVKFIFKKKPKKISPNTDKVQNALTSKDFVEEIKSNEALVWGIDQGVTDIFTVGGSGSSSSKERIRKTFTKEYYHTYSFNLATQEDFRFTSELSTLKT</sequence>